<feature type="region of interest" description="Disordered" evidence="1">
    <location>
        <begin position="143"/>
        <end position="249"/>
    </location>
</feature>
<evidence type="ECO:0000313" key="3">
    <source>
        <dbReference type="Proteomes" id="UP001174936"/>
    </source>
</evidence>
<feature type="compositionally biased region" description="Basic and acidic residues" evidence="1">
    <location>
        <begin position="209"/>
        <end position="218"/>
    </location>
</feature>
<feature type="compositionally biased region" description="Polar residues" evidence="1">
    <location>
        <begin position="169"/>
        <end position="182"/>
    </location>
</feature>
<organism evidence="2 3">
    <name type="scientific">Cercophora newfieldiana</name>
    <dbReference type="NCBI Taxonomy" id="92897"/>
    <lineage>
        <taxon>Eukaryota</taxon>
        <taxon>Fungi</taxon>
        <taxon>Dikarya</taxon>
        <taxon>Ascomycota</taxon>
        <taxon>Pezizomycotina</taxon>
        <taxon>Sordariomycetes</taxon>
        <taxon>Sordariomycetidae</taxon>
        <taxon>Sordariales</taxon>
        <taxon>Lasiosphaeriaceae</taxon>
        <taxon>Cercophora</taxon>
    </lineage>
</organism>
<feature type="compositionally biased region" description="Polar residues" evidence="1">
    <location>
        <begin position="191"/>
        <end position="208"/>
    </location>
</feature>
<gene>
    <name evidence="2" type="ORF">B0T16DRAFT_395924</name>
</gene>
<dbReference type="EMBL" id="JAULSV010000001">
    <property type="protein sequence ID" value="KAK0654955.1"/>
    <property type="molecule type" value="Genomic_DNA"/>
</dbReference>
<dbReference type="AlphaFoldDB" id="A0AA39YN63"/>
<evidence type="ECO:0000313" key="2">
    <source>
        <dbReference type="EMBL" id="KAK0654955.1"/>
    </source>
</evidence>
<comment type="caution">
    <text evidence="2">The sequence shown here is derived from an EMBL/GenBank/DDBJ whole genome shotgun (WGS) entry which is preliminary data.</text>
</comment>
<protein>
    <submittedName>
        <fullName evidence="2">Uncharacterized protein</fullName>
    </submittedName>
</protein>
<feature type="non-terminal residue" evidence="2">
    <location>
        <position position="290"/>
    </location>
</feature>
<proteinExistence type="predicted"/>
<reference evidence="2" key="1">
    <citation type="submission" date="2023-06" db="EMBL/GenBank/DDBJ databases">
        <title>Genome-scale phylogeny and comparative genomics of the fungal order Sordariales.</title>
        <authorList>
            <consortium name="Lawrence Berkeley National Laboratory"/>
            <person name="Hensen N."/>
            <person name="Bonometti L."/>
            <person name="Westerberg I."/>
            <person name="Brannstrom I.O."/>
            <person name="Guillou S."/>
            <person name="Cros-Aarteil S."/>
            <person name="Calhoun S."/>
            <person name="Haridas S."/>
            <person name="Kuo A."/>
            <person name="Mondo S."/>
            <person name="Pangilinan J."/>
            <person name="Riley R."/>
            <person name="Labutti K."/>
            <person name="Andreopoulos B."/>
            <person name="Lipzen A."/>
            <person name="Chen C."/>
            <person name="Yanf M."/>
            <person name="Daum C."/>
            <person name="Ng V."/>
            <person name="Clum A."/>
            <person name="Steindorff A."/>
            <person name="Ohm R."/>
            <person name="Martin F."/>
            <person name="Silar P."/>
            <person name="Natvig D."/>
            <person name="Lalanne C."/>
            <person name="Gautier V."/>
            <person name="Ament-Velasquez S.L."/>
            <person name="Kruys A."/>
            <person name="Hutchinson M.I."/>
            <person name="Powell A.J."/>
            <person name="Barry K."/>
            <person name="Miller A.N."/>
            <person name="Grigoriev I.V."/>
            <person name="Debuchy R."/>
            <person name="Gladieux P."/>
            <person name="Thoren M.H."/>
            <person name="Johannesson H."/>
        </authorList>
    </citation>
    <scope>NUCLEOTIDE SEQUENCE</scope>
    <source>
        <strain evidence="2">SMH2532-1</strain>
    </source>
</reference>
<sequence>MAIVLVGDPEALKSLLAERHELGSLFPDRITFEDLSPRDCLKMLDKQMKDAKPTAMTPFFTSQAATKRFEKAISILSMFEGWGNAPLVKFIKTRMLQKADNEHFLAGSRDPTRKHTWKLTEEMAMSCLRTLFRDIRNTRAAIKKVSSEPSGNATEPRNPAGDPTPQPGPSGTNPTEATSETASEPKRVVHATQQLQKVAKETSSPTSEEGSKTLEKKTTQQAAAKKSDEKRIEKRDKNEKIDEEKNRSAQEAIKQLGKCEQGFDWDEADGGWVCQGGSHFLSDAEVAAAM</sequence>
<feature type="compositionally biased region" description="Basic and acidic residues" evidence="1">
    <location>
        <begin position="225"/>
        <end position="248"/>
    </location>
</feature>
<dbReference type="Proteomes" id="UP001174936">
    <property type="component" value="Unassembled WGS sequence"/>
</dbReference>
<name>A0AA39YN63_9PEZI</name>
<evidence type="ECO:0000256" key="1">
    <source>
        <dbReference type="SAM" id="MobiDB-lite"/>
    </source>
</evidence>
<keyword evidence="3" id="KW-1185">Reference proteome</keyword>
<accession>A0AA39YN63</accession>